<evidence type="ECO:0000313" key="4">
    <source>
        <dbReference type="Proteomes" id="UP001145481"/>
    </source>
</evidence>
<dbReference type="EMBL" id="JANJHC010000010">
    <property type="protein sequence ID" value="MDA5623133.1"/>
    <property type="molecule type" value="Genomic_DNA"/>
</dbReference>
<keyword evidence="1" id="KW-1133">Transmembrane helix</keyword>
<protein>
    <submittedName>
        <fullName evidence="2">ATPase</fullName>
    </submittedName>
</protein>
<keyword evidence="1" id="KW-0812">Transmembrane</keyword>
<comment type="caution">
    <text evidence="2">The sequence shown here is derived from an EMBL/GenBank/DDBJ whole genome shotgun (WGS) entry which is preliminary data.</text>
</comment>
<reference evidence="3" key="2">
    <citation type="submission" date="2022-07" db="EMBL/GenBank/DDBJ databases">
        <title>Sequence of Pasteurella multocoda 17BRD-035.</title>
        <authorList>
            <person name="Roy Chowdhury P."/>
            <person name="Alhamami T."/>
            <person name="Trott D.J."/>
            <person name="Djordvevic S.P."/>
        </authorList>
    </citation>
    <scope>NUCLEOTIDE SEQUENCE</scope>
    <source>
        <strain evidence="3">17BRD-035</strain>
    </source>
</reference>
<dbReference type="Proteomes" id="UP001145481">
    <property type="component" value="Unassembled WGS sequence"/>
</dbReference>
<evidence type="ECO:0000313" key="2">
    <source>
        <dbReference type="EMBL" id="MDA5623133.1"/>
    </source>
</evidence>
<feature type="transmembrane region" description="Helical" evidence="1">
    <location>
        <begin position="20"/>
        <end position="38"/>
    </location>
</feature>
<accession>A0A9X3ZL96</accession>
<evidence type="ECO:0000313" key="3">
    <source>
        <dbReference type="EMBL" id="MDT3453324.1"/>
    </source>
</evidence>
<organism evidence="2 4">
    <name type="scientific">Pasteurella multocida</name>
    <dbReference type="NCBI Taxonomy" id="747"/>
    <lineage>
        <taxon>Bacteria</taxon>
        <taxon>Pseudomonadati</taxon>
        <taxon>Pseudomonadota</taxon>
        <taxon>Gammaproteobacteria</taxon>
        <taxon>Pasteurellales</taxon>
        <taxon>Pasteurellaceae</taxon>
        <taxon>Pasteurella</taxon>
    </lineage>
</organism>
<name>A0A9X3ZL96_PASMD</name>
<sequence length="175" mass="20847">MMLSKVLQAKLDRWFRFSLFQQIGLFFVVFGLLLMFPLSNYWQVRQTLNQFVLEEKAQKQALQHQKHILASLERNNLRQLMPLDVAHRLTEINQFLEVQLAHLPEQATQWTFQPFPQLVLHFKSDFEQCQAFFTQLLTQYPQLFLLSLQIMKNEEGEESTIQTEVSFQLQLKQDS</sequence>
<reference evidence="2" key="1">
    <citation type="submission" date="2022-07" db="EMBL/GenBank/DDBJ databases">
        <title>Genome-based characterization of novel serogroup A variants of Pasteurella multocida.</title>
        <authorList>
            <person name="Prajapati A."/>
            <person name="Yogisharadhya R."/>
            <person name="Mohanty N."/>
            <person name="Chanda M."/>
            <person name="Mendem S.K."/>
            <person name="Siddaramappa S."/>
            <person name="Shivachandra S.B."/>
        </authorList>
    </citation>
    <scope>NUCLEOTIDE SEQUENCE</scope>
    <source>
        <strain evidence="2">NIVEDIPm19</strain>
    </source>
</reference>
<dbReference type="Proteomes" id="UP001182304">
    <property type="component" value="Unassembled WGS sequence"/>
</dbReference>
<dbReference type="AlphaFoldDB" id="A0A9X3ZL96"/>
<dbReference type="EMBL" id="JANIEN010000019">
    <property type="protein sequence ID" value="MDT3453324.1"/>
    <property type="molecule type" value="Genomic_DNA"/>
</dbReference>
<evidence type="ECO:0000256" key="1">
    <source>
        <dbReference type="SAM" id="Phobius"/>
    </source>
</evidence>
<gene>
    <name evidence="2" type="ORF">NM948_06185</name>
    <name evidence="3" type="ORF">NQF69_11175</name>
</gene>
<keyword evidence="1" id="KW-0472">Membrane</keyword>
<proteinExistence type="predicted"/>